<organism evidence="11 12">
    <name type="scientific">Orbilia ellipsospora</name>
    <dbReference type="NCBI Taxonomy" id="2528407"/>
    <lineage>
        <taxon>Eukaryota</taxon>
        <taxon>Fungi</taxon>
        <taxon>Dikarya</taxon>
        <taxon>Ascomycota</taxon>
        <taxon>Pezizomycotina</taxon>
        <taxon>Orbiliomycetes</taxon>
        <taxon>Orbiliales</taxon>
        <taxon>Orbiliaceae</taxon>
        <taxon>Orbilia</taxon>
    </lineage>
</organism>
<protein>
    <recommendedName>
        <fullName evidence="3 9">Mediator of RNA polymerase II transcription subunit 10</fullName>
    </recommendedName>
    <alternativeName>
        <fullName evidence="8 9">Mediator complex subunit 10</fullName>
    </alternativeName>
</protein>
<feature type="region of interest" description="Disordered" evidence="10">
    <location>
        <begin position="157"/>
        <end position="207"/>
    </location>
</feature>
<keyword evidence="12" id="KW-1185">Reference proteome</keyword>
<keyword evidence="4 9" id="KW-0805">Transcription regulation</keyword>
<accession>A0AAV9WRF7</accession>
<evidence type="ECO:0000256" key="4">
    <source>
        <dbReference type="ARBA" id="ARBA00023015"/>
    </source>
</evidence>
<dbReference type="GO" id="GO:0006357">
    <property type="term" value="P:regulation of transcription by RNA polymerase II"/>
    <property type="evidence" value="ECO:0007669"/>
    <property type="project" value="InterPro"/>
</dbReference>
<comment type="subcellular location">
    <subcellularLocation>
        <location evidence="1 9">Nucleus</location>
    </subcellularLocation>
</comment>
<reference evidence="11 12" key="1">
    <citation type="submission" date="2019-10" db="EMBL/GenBank/DDBJ databases">
        <authorList>
            <person name="Palmer J.M."/>
        </authorList>
    </citation>
    <scope>NUCLEOTIDE SEQUENCE [LARGE SCALE GENOMIC DNA]</scope>
    <source>
        <strain evidence="11 12">TWF694</strain>
    </source>
</reference>
<gene>
    <name evidence="11" type="primary">NUT2</name>
    <name evidence="9" type="synonym">MED10</name>
    <name evidence="11" type="ORF">TWF694_006170</name>
</gene>
<dbReference type="PANTHER" id="PTHR13345:SF13">
    <property type="entry name" value="MEDIATOR OF RNA POLYMERASE II TRANSCRIPTION SUBUNIT 10"/>
    <property type="match status" value="1"/>
</dbReference>
<evidence type="ECO:0000256" key="1">
    <source>
        <dbReference type="ARBA" id="ARBA00004123"/>
    </source>
</evidence>
<dbReference type="GO" id="GO:0016592">
    <property type="term" value="C:mediator complex"/>
    <property type="evidence" value="ECO:0007669"/>
    <property type="project" value="InterPro"/>
</dbReference>
<evidence type="ECO:0000256" key="7">
    <source>
        <dbReference type="ARBA" id="ARBA00023242"/>
    </source>
</evidence>
<sequence>MSTATPSATGPSTSAAIDNVDNSLRSVIQALYELAVSTYRNDAPNPAEILITQVKDLVTKFDHLQQASEGVKDLWIPREVIGYVEHGRNPDIYTREFVELAIKQNQYLNGKQRAFQDFRDVLAEHINTTFPELRQDVDEVLENTGGRRGVAKLPAITVAGDSGKSPADDPTQPGSGVSSAPSSSIPVNGVMKMSISGSGRDEPTPNA</sequence>
<keyword evidence="5 9" id="KW-0010">Activator</keyword>
<comment type="subunit">
    <text evidence="9">Component of the Mediator complex.</text>
</comment>
<evidence type="ECO:0000256" key="2">
    <source>
        <dbReference type="ARBA" id="ARBA00005389"/>
    </source>
</evidence>
<evidence type="ECO:0000313" key="12">
    <source>
        <dbReference type="Proteomes" id="UP001365542"/>
    </source>
</evidence>
<comment type="function">
    <text evidence="9">Component of the Mediator complex, a coactivator involved in the regulated transcription of nearly all RNA polymerase II-dependent genes. Mediator functions as a bridge to convey information from gene-specific regulatory proteins to the basal RNA polymerase II transcription machinery. Mediator is recruited to promoters by direct interactions with regulatory proteins and serves as a scaffold for the assembly of a functional preinitiation complex with RNA polymerase II and the general transcription factors.</text>
</comment>
<comment type="similarity">
    <text evidence="2 9">Belongs to the Mediator complex subunit 10 family.</text>
</comment>
<dbReference type="EMBL" id="JAVHJO010000019">
    <property type="protein sequence ID" value="KAK6523282.1"/>
    <property type="molecule type" value="Genomic_DNA"/>
</dbReference>
<comment type="caution">
    <text evidence="11">The sequence shown here is derived from an EMBL/GenBank/DDBJ whole genome shotgun (WGS) entry which is preliminary data.</text>
</comment>
<evidence type="ECO:0000256" key="8">
    <source>
        <dbReference type="ARBA" id="ARBA00032004"/>
    </source>
</evidence>
<evidence type="ECO:0000256" key="10">
    <source>
        <dbReference type="SAM" id="MobiDB-lite"/>
    </source>
</evidence>
<keyword evidence="6 9" id="KW-0804">Transcription</keyword>
<dbReference type="GO" id="GO:0003712">
    <property type="term" value="F:transcription coregulator activity"/>
    <property type="evidence" value="ECO:0007669"/>
    <property type="project" value="InterPro"/>
</dbReference>
<proteinExistence type="inferred from homology"/>
<name>A0AAV9WRF7_9PEZI</name>
<dbReference type="Proteomes" id="UP001365542">
    <property type="component" value="Unassembled WGS sequence"/>
</dbReference>
<dbReference type="InterPro" id="IPR019145">
    <property type="entry name" value="Mediator_Med10"/>
</dbReference>
<evidence type="ECO:0000313" key="11">
    <source>
        <dbReference type="EMBL" id="KAK6523282.1"/>
    </source>
</evidence>
<evidence type="ECO:0000256" key="3">
    <source>
        <dbReference type="ARBA" id="ARBA00019617"/>
    </source>
</evidence>
<feature type="compositionally biased region" description="Low complexity" evidence="10">
    <location>
        <begin position="173"/>
        <end position="187"/>
    </location>
</feature>
<evidence type="ECO:0000256" key="9">
    <source>
        <dbReference type="RuleBase" id="RU364146"/>
    </source>
</evidence>
<dbReference type="PANTHER" id="PTHR13345">
    <property type="entry name" value="MEDIATOR OF RNA POLYMERASE II TRANSCRIPTION SUBUNIT 10"/>
    <property type="match status" value="1"/>
</dbReference>
<evidence type="ECO:0000256" key="5">
    <source>
        <dbReference type="ARBA" id="ARBA00023159"/>
    </source>
</evidence>
<dbReference type="AlphaFoldDB" id="A0AAV9WRF7"/>
<dbReference type="Pfam" id="PF09748">
    <property type="entry name" value="Med10"/>
    <property type="match status" value="1"/>
</dbReference>
<evidence type="ECO:0000256" key="6">
    <source>
        <dbReference type="ARBA" id="ARBA00023163"/>
    </source>
</evidence>
<keyword evidence="7 9" id="KW-0539">Nucleus</keyword>